<feature type="domain" description="HTH cro/C1-type" evidence="2">
    <location>
        <begin position="7"/>
        <end position="62"/>
    </location>
</feature>
<dbReference type="PROSITE" id="PS50943">
    <property type="entry name" value="HTH_CROC1"/>
    <property type="match status" value="1"/>
</dbReference>
<protein>
    <submittedName>
        <fullName evidence="3">Helix-turn-helix domain-containing protein</fullName>
    </submittedName>
</protein>
<proteinExistence type="predicted"/>
<sequence>MELGENIRRIRETKGWTQEQLAEKAELDISYLGQIERGLRTSPGLKIVKKLAYALEVELGYLLDSQCKDKQLDEAGNIDNIPEWMAEELKRCPLTEQTIYAQIFQLIQKLMEYRRK</sequence>
<dbReference type="EMBL" id="JBHUEH010000011">
    <property type="protein sequence ID" value="MFD1885048.1"/>
    <property type="molecule type" value="Genomic_DNA"/>
</dbReference>
<dbReference type="CDD" id="cd00093">
    <property type="entry name" value="HTH_XRE"/>
    <property type="match status" value="1"/>
</dbReference>
<dbReference type="InterPro" id="IPR001387">
    <property type="entry name" value="Cro/C1-type_HTH"/>
</dbReference>
<evidence type="ECO:0000259" key="2">
    <source>
        <dbReference type="PROSITE" id="PS50943"/>
    </source>
</evidence>
<comment type="caution">
    <text evidence="3">The sequence shown here is derived from an EMBL/GenBank/DDBJ whole genome shotgun (WGS) entry which is preliminary data.</text>
</comment>
<dbReference type="PANTHER" id="PTHR46797">
    <property type="entry name" value="HTH-TYPE TRANSCRIPTIONAL REGULATOR"/>
    <property type="match status" value="1"/>
</dbReference>
<dbReference type="RefSeq" id="WP_347325909.1">
    <property type="nucleotide sequence ID" value="NZ_JBCGUH010000008.1"/>
</dbReference>
<dbReference type="InterPro" id="IPR010982">
    <property type="entry name" value="Lambda_DNA-bd_dom_sf"/>
</dbReference>
<dbReference type="Pfam" id="PF01381">
    <property type="entry name" value="HTH_3"/>
    <property type="match status" value="1"/>
</dbReference>
<accession>A0ABW4RHM5</accession>
<organism evidence="3 4">
    <name type="scientific">Paenibacillus wenxiniae</name>
    <dbReference type="NCBI Taxonomy" id="1636843"/>
    <lineage>
        <taxon>Bacteria</taxon>
        <taxon>Bacillati</taxon>
        <taxon>Bacillota</taxon>
        <taxon>Bacilli</taxon>
        <taxon>Bacillales</taxon>
        <taxon>Paenibacillaceae</taxon>
        <taxon>Paenibacillus</taxon>
    </lineage>
</organism>
<evidence type="ECO:0000256" key="1">
    <source>
        <dbReference type="ARBA" id="ARBA00023125"/>
    </source>
</evidence>
<keyword evidence="4" id="KW-1185">Reference proteome</keyword>
<dbReference type="SMART" id="SM00530">
    <property type="entry name" value="HTH_XRE"/>
    <property type="match status" value="1"/>
</dbReference>
<dbReference type="Gene3D" id="1.10.260.40">
    <property type="entry name" value="lambda repressor-like DNA-binding domains"/>
    <property type="match status" value="1"/>
</dbReference>
<gene>
    <name evidence="3" type="ORF">ACFSC9_05865</name>
</gene>
<dbReference type="Proteomes" id="UP001597233">
    <property type="component" value="Unassembled WGS sequence"/>
</dbReference>
<dbReference type="InterPro" id="IPR050807">
    <property type="entry name" value="TransReg_Diox_bact_type"/>
</dbReference>
<reference evidence="4" key="1">
    <citation type="journal article" date="2019" name="Int. J. Syst. Evol. Microbiol.">
        <title>The Global Catalogue of Microorganisms (GCM) 10K type strain sequencing project: providing services to taxonomists for standard genome sequencing and annotation.</title>
        <authorList>
            <consortium name="The Broad Institute Genomics Platform"/>
            <consortium name="The Broad Institute Genome Sequencing Center for Infectious Disease"/>
            <person name="Wu L."/>
            <person name="Ma J."/>
        </authorList>
    </citation>
    <scope>NUCLEOTIDE SEQUENCE [LARGE SCALE GENOMIC DNA]</scope>
    <source>
        <strain evidence="4">CCUG 54950</strain>
    </source>
</reference>
<dbReference type="SUPFAM" id="SSF47413">
    <property type="entry name" value="lambda repressor-like DNA-binding domains"/>
    <property type="match status" value="1"/>
</dbReference>
<evidence type="ECO:0000313" key="4">
    <source>
        <dbReference type="Proteomes" id="UP001597233"/>
    </source>
</evidence>
<evidence type="ECO:0000313" key="3">
    <source>
        <dbReference type="EMBL" id="MFD1885048.1"/>
    </source>
</evidence>
<keyword evidence="1" id="KW-0238">DNA-binding</keyword>
<dbReference type="PANTHER" id="PTHR46797:SF1">
    <property type="entry name" value="METHYLPHOSPHONATE SYNTHASE"/>
    <property type="match status" value="1"/>
</dbReference>
<name>A0ABW4RHM5_9BACL</name>